<dbReference type="AlphaFoldDB" id="A0A166J797"/>
<proteinExistence type="predicted"/>
<evidence type="ECO:0000256" key="1">
    <source>
        <dbReference type="SAM" id="SignalP"/>
    </source>
</evidence>
<organism evidence="2">
    <name type="scientific">Athelia psychrophila</name>
    <dbReference type="NCBI Taxonomy" id="1759441"/>
    <lineage>
        <taxon>Eukaryota</taxon>
        <taxon>Fungi</taxon>
        <taxon>Dikarya</taxon>
        <taxon>Basidiomycota</taxon>
        <taxon>Agaricomycotina</taxon>
        <taxon>Agaricomycetes</taxon>
        <taxon>Agaricomycetidae</taxon>
        <taxon>Atheliales</taxon>
        <taxon>Atheliaceae</taxon>
        <taxon>Athelia</taxon>
    </lineage>
</organism>
<feature type="chain" id="PRO_5007875698" description="Secreted protein" evidence="1">
    <location>
        <begin position="17"/>
        <end position="83"/>
    </location>
</feature>
<gene>
    <name evidence="2" type="ORF">FIBSPDRAFT_861576</name>
</gene>
<keyword evidence="1" id="KW-0732">Signal</keyword>
<evidence type="ECO:0000313" key="2">
    <source>
        <dbReference type="EMBL" id="KZP20567.1"/>
    </source>
</evidence>
<dbReference type="EMBL" id="KV417554">
    <property type="protein sequence ID" value="KZP20567.1"/>
    <property type="molecule type" value="Genomic_DNA"/>
</dbReference>
<sequence>MVWICFLLRLLDLGVHGPLRLFNVCANLLLRLASLGLDRVNSLANFLLSLPHHPLAPPQRLSQLRPRALPLDKDPSVDFIGAM</sequence>
<accession>A0A166J797</accession>
<evidence type="ECO:0008006" key="3">
    <source>
        <dbReference type="Google" id="ProtNLM"/>
    </source>
</evidence>
<protein>
    <recommendedName>
        <fullName evidence="3">Secreted protein</fullName>
    </recommendedName>
</protein>
<name>A0A166J797_9AGAM</name>
<reference evidence="2" key="1">
    <citation type="journal article" date="2016" name="Mol. Biol. Evol.">
        <title>Comparative Genomics of Early-Diverging Mushroom-Forming Fungi Provides Insights into the Origins of Lignocellulose Decay Capabilities.</title>
        <authorList>
            <person name="Nagy L.G."/>
            <person name="Riley R."/>
            <person name="Tritt A."/>
            <person name="Adam C."/>
            <person name="Daum C."/>
            <person name="Floudas D."/>
            <person name="Sun H."/>
            <person name="Yadav J.S."/>
            <person name="Pangilinan J."/>
            <person name="Larsson K.H."/>
            <person name="Matsuura K."/>
            <person name="Barry K."/>
            <person name="Labutti K."/>
            <person name="Kuo R."/>
            <person name="Ohm R.A."/>
            <person name="Bhattacharya S.S."/>
            <person name="Shirouzu T."/>
            <person name="Yoshinaga Y."/>
            <person name="Martin F.M."/>
            <person name="Grigoriev I.V."/>
            <person name="Hibbett D.S."/>
        </authorList>
    </citation>
    <scope>NUCLEOTIDE SEQUENCE [LARGE SCALE GENOMIC DNA]</scope>
    <source>
        <strain evidence="2">CBS 109695</strain>
    </source>
</reference>
<feature type="signal peptide" evidence="1">
    <location>
        <begin position="1"/>
        <end position="16"/>
    </location>
</feature>